<dbReference type="SUPFAM" id="SSF52317">
    <property type="entry name" value="Class I glutamine amidotransferase-like"/>
    <property type="match status" value="1"/>
</dbReference>
<reference evidence="3 4" key="1">
    <citation type="submission" date="2017-04" db="EMBL/GenBank/DDBJ databases">
        <title>The new phylogeny of genus Mycobacterium.</title>
        <authorList>
            <person name="Tortoli E."/>
            <person name="Trovato A."/>
            <person name="Cirillo D.M."/>
        </authorList>
    </citation>
    <scope>NUCLEOTIDE SEQUENCE [LARGE SCALE GENOMIC DNA]</scope>
    <source>
        <strain evidence="3 4">DSM 45247</strain>
    </source>
</reference>
<dbReference type="Gene3D" id="3.40.50.880">
    <property type="match status" value="1"/>
</dbReference>
<dbReference type="PANTHER" id="PTHR42733:SF12">
    <property type="entry name" value="PROTEINASE"/>
    <property type="match status" value="1"/>
</dbReference>
<dbReference type="RefSeq" id="WP_085288579.1">
    <property type="nucleotide sequence ID" value="NZ_NCXM01000002.1"/>
</dbReference>
<gene>
    <name evidence="3" type="ORF">B8W69_02995</name>
</gene>
<comment type="caution">
    <text evidence="3">The sequence shown here is derived from an EMBL/GenBank/DDBJ whole genome shotgun (WGS) entry which is preliminary data.</text>
</comment>
<protein>
    <recommendedName>
        <fullName evidence="2">DJ-1/PfpI domain-containing protein</fullName>
    </recommendedName>
</protein>
<dbReference type="PANTHER" id="PTHR42733">
    <property type="entry name" value="DJ-1 PROTEIN"/>
    <property type="match status" value="1"/>
</dbReference>
<dbReference type="AlphaFoldDB" id="A0A1X2LDW6"/>
<sequence>MTECLQGLRIALLAADGVGQTELDWSGDAVRRAGAQTQLLSLRAGQIESLDEDLDPSRVYTVDRAVADASADDYEALLLLPGMVRSHQLSSHDSVVSFVGDFISLGKPVGVVCHGTWTLLEAGVARGRSLPSYLTIRSLRQTGASILDGEPASPHALRAFYSTIVEEFARLSKQLAPASYGESADPSAWLACD</sequence>
<dbReference type="EMBL" id="NCXM01000002">
    <property type="protein sequence ID" value="OSC32156.1"/>
    <property type="molecule type" value="Genomic_DNA"/>
</dbReference>
<accession>A0A1X2LDW6</accession>
<comment type="similarity">
    <text evidence="1">Belongs to the peptidase C56 family.</text>
</comment>
<proteinExistence type="inferred from homology"/>
<evidence type="ECO:0000259" key="2">
    <source>
        <dbReference type="Pfam" id="PF01965"/>
    </source>
</evidence>
<dbReference type="InterPro" id="IPR006286">
    <property type="entry name" value="C56_PfpI-like"/>
</dbReference>
<evidence type="ECO:0000313" key="3">
    <source>
        <dbReference type="EMBL" id="OSC32156.1"/>
    </source>
</evidence>
<dbReference type="OrthoDB" id="4716347at2"/>
<keyword evidence="4" id="KW-1185">Reference proteome</keyword>
<evidence type="ECO:0000256" key="1">
    <source>
        <dbReference type="ARBA" id="ARBA00008542"/>
    </source>
</evidence>
<dbReference type="Proteomes" id="UP000242320">
    <property type="component" value="Unassembled WGS sequence"/>
</dbReference>
<dbReference type="Pfam" id="PF01965">
    <property type="entry name" value="DJ-1_PfpI"/>
    <property type="match status" value="1"/>
</dbReference>
<feature type="domain" description="DJ-1/PfpI" evidence="2">
    <location>
        <begin position="9"/>
        <end position="148"/>
    </location>
</feature>
<dbReference type="InterPro" id="IPR029062">
    <property type="entry name" value="Class_I_gatase-like"/>
</dbReference>
<dbReference type="InterPro" id="IPR002818">
    <property type="entry name" value="DJ-1/PfpI"/>
</dbReference>
<organism evidence="3 4">
    <name type="scientific">Mycolicibacterium vulneris</name>
    <dbReference type="NCBI Taxonomy" id="547163"/>
    <lineage>
        <taxon>Bacteria</taxon>
        <taxon>Bacillati</taxon>
        <taxon>Actinomycetota</taxon>
        <taxon>Actinomycetes</taxon>
        <taxon>Mycobacteriales</taxon>
        <taxon>Mycobacteriaceae</taxon>
        <taxon>Mycolicibacterium</taxon>
    </lineage>
</organism>
<evidence type="ECO:0000313" key="4">
    <source>
        <dbReference type="Proteomes" id="UP000242320"/>
    </source>
</evidence>
<name>A0A1X2LDW6_9MYCO</name>